<accession>A0A7R9JBM3</accession>
<evidence type="ECO:0000259" key="1">
    <source>
        <dbReference type="Pfam" id="PF25083"/>
    </source>
</evidence>
<dbReference type="EMBL" id="OE183194">
    <property type="protein sequence ID" value="CAD7575432.1"/>
    <property type="molecule type" value="Genomic_DNA"/>
</dbReference>
<sequence length="174" mass="19274">MDFTQAPFNLDLPVLGSIAQHETSALANYATEVGYRSILILFCTLNTHKVDMTKLLGGQIGLDDFIFVHRKVTFRAVILVNLARELLIVQYIAGVTPHSATKVTHTDEHASKGVSLIYSDMSLTRRSEFISQLGRLETVDTMSIKRYIPFKIGSPAKGASNHVTKVEEITRLGI</sequence>
<dbReference type="InterPro" id="IPR056814">
    <property type="entry name" value="GIPC1-3_GH1"/>
</dbReference>
<dbReference type="PANTHER" id="PTHR12259:SF1">
    <property type="entry name" value="GH21964P"/>
    <property type="match status" value="1"/>
</dbReference>
<gene>
    <name evidence="2" type="ORF">TCMB3V08_LOCUS8023</name>
</gene>
<feature type="domain" description="GIPC1-3 GH1" evidence="1">
    <location>
        <begin position="40"/>
        <end position="67"/>
    </location>
</feature>
<dbReference type="Pfam" id="PF25083">
    <property type="entry name" value="GIPC1_GH1"/>
    <property type="match status" value="1"/>
</dbReference>
<dbReference type="PANTHER" id="PTHR12259">
    <property type="entry name" value="RGS-GAIP INTERACTING PROTEIN GIPC"/>
    <property type="match status" value="1"/>
</dbReference>
<protein>
    <submittedName>
        <fullName evidence="2">(California timema) hypothetical protein</fullName>
    </submittedName>
</protein>
<organism evidence="2">
    <name type="scientific">Timema californicum</name>
    <name type="common">California timema</name>
    <name type="synonym">Walking stick</name>
    <dbReference type="NCBI Taxonomy" id="61474"/>
    <lineage>
        <taxon>Eukaryota</taxon>
        <taxon>Metazoa</taxon>
        <taxon>Ecdysozoa</taxon>
        <taxon>Arthropoda</taxon>
        <taxon>Hexapoda</taxon>
        <taxon>Insecta</taxon>
        <taxon>Pterygota</taxon>
        <taxon>Neoptera</taxon>
        <taxon>Polyneoptera</taxon>
        <taxon>Phasmatodea</taxon>
        <taxon>Timematodea</taxon>
        <taxon>Timematoidea</taxon>
        <taxon>Timematidae</taxon>
        <taxon>Timema</taxon>
    </lineage>
</organism>
<reference evidence="2" key="1">
    <citation type="submission" date="2020-11" db="EMBL/GenBank/DDBJ databases">
        <authorList>
            <person name="Tran Van P."/>
        </authorList>
    </citation>
    <scope>NUCLEOTIDE SEQUENCE</scope>
</reference>
<dbReference type="AlphaFoldDB" id="A0A7R9JBM3"/>
<name>A0A7R9JBM3_TIMCA</name>
<proteinExistence type="predicted"/>
<dbReference type="InterPro" id="IPR017379">
    <property type="entry name" value="GIPC1/2/3"/>
</dbReference>
<evidence type="ECO:0000313" key="2">
    <source>
        <dbReference type="EMBL" id="CAD7575432.1"/>
    </source>
</evidence>